<gene>
    <name evidence="8" type="ORF">ElyMa_006295000</name>
</gene>
<evidence type="ECO:0000256" key="5">
    <source>
        <dbReference type="ARBA" id="ARBA00023136"/>
    </source>
</evidence>
<dbReference type="InterPro" id="IPR002000">
    <property type="entry name" value="Lysosome-assoc_membr_glycop"/>
</dbReference>
<evidence type="ECO:0000256" key="6">
    <source>
        <dbReference type="ARBA" id="ARBA00023180"/>
    </source>
</evidence>
<keyword evidence="2 7" id="KW-0812">Transmembrane</keyword>
<keyword evidence="4 7" id="KW-1133">Transmembrane helix</keyword>
<keyword evidence="6" id="KW-0325">Glycoprotein</keyword>
<evidence type="ECO:0000256" key="7">
    <source>
        <dbReference type="SAM" id="Phobius"/>
    </source>
</evidence>
<dbReference type="Gene3D" id="2.40.160.110">
    <property type="match status" value="1"/>
</dbReference>
<evidence type="ECO:0000313" key="8">
    <source>
        <dbReference type="EMBL" id="GFR96317.1"/>
    </source>
</evidence>
<dbReference type="GO" id="GO:0031902">
    <property type="term" value="C:late endosome membrane"/>
    <property type="evidence" value="ECO:0007669"/>
    <property type="project" value="TreeGrafter"/>
</dbReference>
<dbReference type="PANTHER" id="PTHR11506:SF35">
    <property type="entry name" value="LYSOSOME-ASSOCIATED MEMBRANE GLYCOPROTEIN 5"/>
    <property type="match status" value="1"/>
</dbReference>
<dbReference type="GO" id="GO:0005765">
    <property type="term" value="C:lysosomal membrane"/>
    <property type="evidence" value="ECO:0007669"/>
    <property type="project" value="TreeGrafter"/>
</dbReference>
<dbReference type="GO" id="GO:0005886">
    <property type="term" value="C:plasma membrane"/>
    <property type="evidence" value="ECO:0007669"/>
    <property type="project" value="TreeGrafter"/>
</dbReference>
<evidence type="ECO:0000256" key="1">
    <source>
        <dbReference type="ARBA" id="ARBA00004251"/>
    </source>
</evidence>
<organism evidence="8 9">
    <name type="scientific">Elysia marginata</name>
    <dbReference type="NCBI Taxonomy" id="1093978"/>
    <lineage>
        <taxon>Eukaryota</taxon>
        <taxon>Metazoa</taxon>
        <taxon>Spiralia</taxon>
        <taxon>Lophotrochozoa</taxon>
        <taxon>Mollusca</taxon>
        <taxon>Gastropoda</taxon>
        <taxon>Heterobranchia</taxon>
        <taxon>Euthyneura</taxon>
        <taxon>Panpulmonata</taxon>
        <taxon>Sacoglossa</taxon>
        <taxon>Placobranchoidea</taxon>
        <taxon>Plakobranchidae</taxon>
        <taxon>Elysia</taxon>
    </lineage>
</organism>
<accession>A0AAV4HFZ4</accession>
<evidence type="ECO:0000256" key="2">
    <source>
        <dbReference type="ARBA" id="ARBA00022692"/>
    </source>
</evidence>
<evidence type="ECO:0000256" key="3">
    <source>
        <dbReference type="ARBA" id="ARBA00022729"/>
    </source>
</evidence>
<comment type="subcellular location">
    <subcellularLocation>
        <location evidence="1">Cell membrane</location>
        <topology evidence="1">Single-pass type I membrane protein</topology>
    </subcellularLocation>
</comment>
<protein>
    <submittedName>
        <fullName evidence="8">Uncharacterized protein</fullName>
    </submittedName>
</protein>
<keyword evidence="9" id="KW-1185">Reference proteome</keyword>
<dbReference type="PANTHER" id="PTHR11506">
    <property type="entry name" value="LYSOSOME-ASSOCIATED MEMBRANE GLYCOPROTEIN"/>
    <property type="match status" value="1"/>
</dbReference>
<dbReference type="EMBL" id="BMAT01012657">
    <property type="protein sequence ID" value="GFR96317.1"/>
    <property type="molecule type" value="Genomic_DNA"/>
</dbReference>
<dbReference type="GO" id="GO:0072594">
    <property type="term" value="P:establishment of protein localization to organelle"/>
    <property type="evidence" value="ECO:0007669"/>
    <property type="project" value="TreeGrafter"/>
</dbReference>
<dbReference type="AlphaFoldDB" id="A0AAV4HFZ4"/>
<proteinExistence type="predicted"/>
<keyword evidence="3" id="KW-0732">Signal</keyword>
<evidence type="ECO:0000256" key="4">
    <source>
        <dbReference type="ARBA" id="ARBA00022989"/>
    </source>
</evidence>
<evidence type="ECO:0000313" key="9">
    <source>
        <dbReference type="Proteomes" id="UP000762676"/>
    </source>
</evidence>
<sequence>MAWPNDNEPKEWRIGHHVRTKDPVVDKSGDRWKMWYGEGMHWMKKDGELIGWATSNKWRTQLHKIAALVLTFLLPNTAATTFYINDKEGQTSVIINIEFTLKLTYTVHGDSGEAAGSRVLNENDFRPRLVGSWTGYKTVQFENRLYAIDELFLYYTFELDGSPGNVSLARSVYMTPRHTFAGNRSPLENLKFEAVDRLNLGDGEKAYECDKTETMSFKKVSRKADDYDYSVEMETTLFHAQAFSVNGLNFNDPVRCEDMPSTSSGSNSKKVAIIVGSVVGGVVLVAAVVAVVVFVIVRHKKAKIQMSPGLGLDNCK</sequence>
<dbReference type="Proteomes" id="UP000762676">
    <property type="component" value="Unassembled WGS sequence"/>
</dbReference>
<reference evidence="8 9" key="1">
    <citation type="journal article" date="2021" name="Elife">
        <title>Chloroplast acquisition without the gene transfer in kleptoplastic sea slugs, Plakobranchus ocellatus.</title>
        <authorList>
            <person name="Maeda T."/>
            <person name="Takahashi S."/>
            <person name="Yoshida T."/>
            <person name="Shimamura S."/>
            <person name="Takaki Y."/>
            <person name="Nagai Y."/>
            <person name="Toyoda A."/>
            <person name="Suzuki Y."/>
            <person name="Arimoto A."/>
            <person name="Ishii H."/>
            <person name="Satoh N."/>
            <person name="Nishiyama T."/>
            <person name="Hasebe M."/>
            <person name="Maruyama T."/>
            <person name="Minagawa J."/>
            <person name="Obokata J."/>
            <person name="Shigenobu S."/>
        </authorList>
    </citation>
    <scope>NUCLEOTIDE SEQUENCE [LARGE SCALE GENOMIC DNA]</scope>
</reference>
<feature type="transmembrane region" description="Helical" evidence="7">
    <location>
        <begin position="271"/>
        <end position="297"/>
    </location>
</feature>
<comment type="caution">
    <text evidence="8">The sequence shown here is derived from an EMBL/GenBank/DDBJ whole genome shotgun (WGS) entry which is preliminary data.</text>
</comment>
<keyword evidence="5 7" id="KW-0472">Membrane</keyword>
<name>A0AAV4HFZ4_9GAST</name>